<evidence type="ECO:0000256" key="1">
    <source>
        <dbReference type="SAM" id="MobiDB-lite"/>
    </source>
</evidence>
<evidence type="ECO:0000313" key="2">
    <source>
        <dbReference type="EMBL" id="SNX50429.1"/>
    </source>
</evidence>
<dbReference type="EMBL" id="OANU01000123">
    <property type="protein sequence ID" value="SNX50429.1"/>
    <property type="molecule type" value="Genomic_DNA"/>
</dbReference>
<sequence>MRYLAWLLATVFVMPAYALTKVDIYSTEVVVNSEEPNADEVARQQGMLEVLIKASGDSNAAANPVVKKALGNNSQFITQLGYTQLNGEQALRMTFNSEQINTLLKQADLSSWPIERANVMVWLVEDDGRDRAITWEHTNSEAADQLRKEAKRRGLPVTFPVGDFDDMTGIQPTDLWGGFVGPISQATQRYPVDAVMVVRAEGNNLRWTLYDQAPDTLGRNQLEPITGSASGSAAMATLIDQVSDYYAAKNATVVSGESAGTITVSFTGIKNADSFFTLERALGRLASTAKVEVAEVKGDDVIIRAYLLGSIESFEQEVLKLGLVKKVDVQPEDVIVESTESPQTLPVEDTSNVKPDPNSQTQATVTDATVVTSVDETSIAKDFEEAAGATNGLIAKPQLTFEWLY</sequence>
<feature type="region of interest" description="Disordered" evidence="1">
    <location>
        <begin position="337"/>
        <end position="364"/>
    </location>
</feature>
<dbReference type="Pfam" id="PF09839">
    <property type="entry name" value="DUF2066"/>
    <property type="match status" value="1"/>
</dbReference>
<evidence type="ECO:0000313" key="3">
    <source>
        <dbReference type="Proteomes" id="UP000219336"/>
    </source>
</evidence>
<dbReference type="AlphaFoldDB" id="A0A240EQN1"/>
<dbReference type="Proteomes" id="UP000219336">
    <property type="component" value="Unassembled WGS sequence"/>
</dbReference>
<protein>
    <recommendedName>
        <fullName evidence="4">DUF2066 domain-containing protein</fullName>
    </recommendedName>
</protein>
<reference evidence="3" key="1">
    <citation type="submission" date="2016-06" db="EMBL/GenBank/DDBJ databases">
        <authorList>
            <person name="Rodrigo-Torres L."/>
            <person name="Arahal R.D."/>
            <person name="Lucena T."/>
        </authorList>
    </citation>
    <scope>NUCLEOTIDE SEQUENCE [LARGE SCALE GENOMIC DNA]</scope>
    <source>
        <strain evidence="3">CECT8203</strain>
    </source>
</reference>
<name>A0A240EQN1_9VIBR</name>
<dbReference type="RefSeq" id="WP_158296210.1">
    <property type="nucleotide sequence ID" value="NZ_JBHSII010000001.1"/>
</dbReference>
<proteinExistence type="predicted"/>
<dbReference type="OrthoDB" id="6195299at2"/>
<organism evidence="2 3">
    <name type="scientific">Vibrio thalassae</name>
    <dbReference type="NCBI Taxonomy" id="1243014"/>
    <lineage>
        <taxon>Bacteria</taxon>
        <taxon>Pseudomonadati</taxon>
        <taxon>Pseudomonadota</taxon>
        <taxon>Gammaproteobacteria</taxon>
        <taxon>Vibrionales</taxon>
        <taxon>Vibrionaceae</taxon>
        <taxon>Vibrio</taxon>
    </lineage>
</organism>
<accession>A0A240EQN1</accession>
<keyword evidence="3" id="KW-1185">Reference proteome</keyword>
<dbReference type="InterPro" id="IPR018642">
    <property type="entry name" value="DUF2066"/>
</dbReference>
<feature type="compositionally biased region" description="Polar residues" evidence="1">
    <location>
        <begin position="338"/>
        <end position="353"/>
    </location>
</feature>
<gene>
    <name evidence="2" type="ORF">VTH8203_04089</name>
</gene>
<evidence type="ECO:0008006" key="4">
    <source>
        <dbReference type="Google" id="ProtNLM"/>
    </source>
</evidence>